<evidence type="ECO:0000256" key="14">
    <source>
        <dbReference type="ARBA" id="ARBA00022801"/>
    </source>
</evidence>
<keyword evidence="16 22" id="KW-0106">Calcium</keyword>
<dbReference type="Pfam" id="PF00028">
    <property type="entry name" value="Cadherin"/>
    <property type="match status" value="20"/>
</dbReference>
<dbReference type="CDD" id="cd00096">
    <property type="entry name" value="Ig"/>
    <property type="match status" value="1"/>
</dbReference>
<keyword evidence="18" id="KW-1133">Transmembrane helix</keyword>
<evidence type="ECO:0000256" key="3">
    <source>
        <dbReference type="ARBA" id="ARBA00004613"/>
    </source>
</evidence>
<evidence type="ECO:0000256" key="5">
    <source>
        <dbReference type="ARBA" id="ARBA00022473"/>
    </source>
</evidence>
<dbReference type="GO" id="GO:0006508">
    <property type="term" value="P:proteolysis"/>
    <property type="evidence" value="ECO:0007669"/>
    <property type="project" value="UniProtKB-UniRule"/>
</dbReference>
<keyword evidence="26" id="KW-1185">Reference proteome</keyword>
<feature type="disulfide bond" evidence="23">
    <location>
        <begin position="2997"/>
        <end position="3006"/>
    </location>
</feature>
<keyword evidence="7" id="KW-0964">Secreted</keyword>
<dbReference type="PROSITE" id="PS50026">
    <property type="entry name" value="EGF_3"/>
    <property type="match status" value="2"/>
</dbReference>
<keyword evidence="5 24" id="KW-0217">Developmental protein</keyword>
<evidence type="ECO:0000256" key="8">
    <source>
        <dbReference type="ARBA" id="ARBA00022536"/>
    </source>
</evidence>
<dbReference type="PROSITE" id="PS50268">
    <property type="entry name" value="CADHERIN_2"/>
    <property type="match status" value="21"/>
</dbReference>
<dbReference type="SUPFAM" id="SSF55166">
    <property type="entry name" value="Hedgehog/DD-peptidase"/>
    <property type="match status" value="1"/>
</dbReference>
<dbReference type="InterPro" id="IPR000152">
    <property type="entry name" value="EGF-type_Asp/Asn_hydroxyl_site"/>
</dbReference>
<evidence type="ECO:0000313" key="26">
    <source>
        <dbReference type="Proteomes" id="UP001152795"/>
    </source>
</evidence>
<dbReference type="Pfam" id="PF01085">
    <property type="entry name" value="HH_signal"/>
    <property type="match status" value="1"/>
</dbReference>
<comment type="function">
    <molecule>Protein hedgehog N-product</molecule>
    <text evidence="24">The dually lipidated hedgehog protein N-product is a morphogen which is essential for a variety of patterning events during development.</text>
</comment>
<keyword evidence="13" id="KW-0677">Repeat</keyword>
<reference evidence="25" key="1">
    <citation type="submission" date="2020-04" db="EMBL/GenBank/DDBJ databases">
        <authorList>
            <person name="Alioto T."/>
            <person name="Alioto T."/>
            <person name="Gomez Garrido J."/>
        </authorList>
    </citation>
    <scope>NUCLEOTIDE SEQUENCE</scope>
    <source>
        <strain evidence="25">A484AB</strain>
    </source>
</reference>
<dbReference type="FunFam" id="2.60.40.60:FF:000104">
    <property type="entry name" value="cadherin-23 isoform X1"/>
    <property type="match status" value="1"/>
</dbReference>
<dbReference type="CDD" id="cd00054">
    <property type="entry name" value="EGF_CA"/>
    <property type="match status" value="2"/>
</dbReference>
<dbReference type="Pfam" id="PF13927">
    <property type="entry name" value="Ig_3"/>
    <property type="match status" value="1"/>
</dbReference>
<evidence type="ECO:0000256" key="4">
    <source>
        <dbReference type="ARBA" id="ARBA00010649"/>
    </source>
</evidence>
<dbReference type="Gene3D" id="3.30.1380.10">
    <property type="match status" value="1"/>
</dbReference>
<comment type="similarity">
    <text evidence="4 24">Belongs to the hedgehog family.</text>
</comment>
<dbReference type="GO" id="GO:0005789">
    <property type="term" value="C:endoplasmic reticulum membrane"/>
    <property type="evidence" value="ECO:0007669"/>
    <property type="project" value="UniProtKB-SubCell"/>
</dbReference>
<proteinExistence type="inferred from homology"/>
<evidence type="ECO:0000256" key="16">
    <source>
        <dbReference type="ARBA" id="ARBA00022837"/>
    </source>
</evidence>
<dbReference type="SMART" id="SM00181">
    <property type="entry name" value="EGF"/>
    <property type="match status" value="2"/>
</dbReference>
<dbReference type="PROSITE" id="PS00010">
    <property type="entry name" value="ASX_HYDROXYL"/>
    <property type="match status" value="1"/>
</dbReference>
<dbReference type="InterPro" id="IPR002126">
    <property type="entry name" value="Cadherin-like_dom"/>
</dbReference>
<evidence type="ECO:0000256" key="18">
    <source>
        <dbReference type="ARBA" id="ARBA00022989"/>
    </source>
</evidence>
<protein>
    <recommendedName>
        <fullName evidence="24">Hedgehog protein</fullName>
    </recommendedName>
</protein>
<dbReference type="Pfam" id="PF07679">
    <property type="entry name" value="I-set"/>
    <property type="match status" value="1"/>
</dbReference>
<keyword evidence="10" id="KW-0812">Transmembrane</keyword>
<dbReference type="FunFam" id="2.60.40.60:FF:000130">
    <property type="entry name" value="cadherin-23 isoform X1"/>
    <property type="match status" value="1"/>
</dbReference>
<evidence type="ECO:0000256" key="10">
    <source>
        <dbReference type="ARBA" id="ARBA00022692"/>
    </source>
</evidence>
<dbReference type="PROSITE" id="PS00232">
    <property type="entry name" value="CADHERIN_1"/>
    <property type="match status" value="11"/>
</dbReference>
<evidence type="ECO:0000256" key="7">
    <source>
        <dbReference type="ARBA" id="ARBA00022525"/>
    </source>
</evidence>
<dbReference type="GO" id="GO:0005886">
    <property type="term" value="C:plasma membrane"/>
    <property type="evidence" value="ECO:0007669"/>
    <property type="project" value="UniProtKB-SubCell"/>
</dbReference>
<dbReference type="InterPro" id="IPR003598">
    <property type="entry name" value="Ig_sub2"/>
</dbReference>
<dbReference type="CDD" id="cd11304">
    <property type="entry name" value="Cadherin_repeat"/>
    <property type="match status" value="21"/>
</dbReference>
<dbReference type="InterPro" id="IPR020894">
    <property type="entry name" value="Cadherin_CS"/>
</dbReference>
<keyword evidence="14 24" id="KW-0378">Hydrolase</keyword>
<dbReference type="Gene3D" id="2.60.40.10">
    <property type="entry name" value="Immunoglobulins"/>
    <property type="match status" value="2"/>
</dbReference>
<dbReference type="PROSITE" id="PS50234">
    <property type="entry name" value="VWFA"/>
    <property type="match status" value="1"/>
</dbReference>
<evidence type="ECO:0000256" key="2">
    <source>
        <dbReference type="ARBA" id="ARBA00004236"/>
    </source>
</evidence>
<dbReference type="FunFam" id="2.60.40.60:FF:000024">
    <property type="entry name" value="FAT atypical cadherin 3"/>
    <property type="match status" value="2"/>
</dbReference>
<keyword evidence="15 24" id="KW-0068">Autocatalytic cleavage</keyword>
<dbReference type="InterPro" id="IPR018097">
    <property type="entry name" value="EGF_Ca-bd_CS"/>
</dbReference>
<dbReference type="EMBL" id="CACRXK020002183">
    <property type="protein sequence ID" value="CAB3993096.1"/>
    <property type="molecule type" value="Genomic_DNA"/>
</dbReference>
<dbReference type="GO" id="GO:0005509">
    <property type="term" value="F:calcium ion binding"/>
    <property type="evidence" value="ECO:0007669"/>
    <property type="project" value="UniProtKB-UniRule"/>
</dbReference>
<dbReference type="OrthoDB" id="6252479at2759"/>
<evidence type="ECO:0000256" key="23">
    <source>
        <dbReference type="PROSITE-ProRule" id="PRU00076"/>
    </source>
</evidence>
<dbReference type="CDD" id="cd01472">
    <property type="entry name" value="vWA_collagen"/>
    <property type="match status" value="1"/>
</dbReference>
<feature type="non-terminal residue" evidence="25">
    <location>
        <position position="1"/>
    </location>
</feature>
<keyword evidence="17" id="KW-0130">Cell adhesion</keyword>
<evidence type="ECO:0000256" key="20">
    <source>
        <dbReference type="ARBA" id="ARBA00023157"/>
    </source>
</evidence>
<keyword evidence="8 23" id="KW-0245">EGF-like domain</keyword>
<evidence type="ECO:0000256" key="19">
    <source>
        <dbReference type="ARBA" id="ARBA00023136"/>
    </source>
</evidence>
<dbReference type="Gene3D" id="3.40.50.410">
    <property type="entry name" value="von Willebrand factor, type A domain"/>
    <property type="match status" value="1"/>
</dbReference>
<dbReference type="InterPro" id="IPR001657">
    <property type="entry name" value="Hedgehog"/>
</dbReference>
<dbReference type="FunFam" id="2.60.40.60:FF:000181">
    <property type="entry name" value="Predicted protein"/>
    <property type="match status" value="2"/>
</dbReference>
<dbReference type="SMART" id="SM00179">
    <property type="entry name" value="EGF_CA"/>
    <property type="match status" value="2"/>
</dbReference>
<comment type="function">
    <molecule>Protein hedgehog</molecule>
    <text evidence="24">The C-terminal part of the hedgehog protein precursor displays an autoproteolysis activity that results in the cleavage of the full-length protein into two parts (N-product and C-product). In addition, the C-terminal part displays a cholesterol transferase activity that results by the covalent attachment of a cholesterol moiety to the C-terminal of the newly generated N-product.</text>
</comment>
<dbReference type="Gene3D" id="2.60.40.60">
    <property type="entry name" value="Cadherins"/>
    <property type="match status" value="21"/>
</dbReference>
<evidence type="ECO:0000256" key="17">
    <source>
        <dbReference type="ARBA" id="ARBA00022889"/>
    </source>
</evidence>
<dbReference type="PRINTS" id="PR00205">
    <property type="entry name" value="CADHERIN"/>
</dbReference>
<dbReference type="PANTHER" id="PTHR24026">
    <property type="entry name" value="FAT ATYPICAL CADHERIN-RELATED"/>
    <property type="match status" value="1"/>
</dbReference>
<keyword evidence="9 24" id="KW-0645">Protease</keyword>
<dbReference type="PROSITE" id="PS01187">
    <property type="entry name" value="EGF_CA"/>
    <property type="match status" value="1"/>
</dbReference>
<dbReference type="PROSITE" id="PS50835">
    <property type="entry name" value="IG_LIKE"/>
    <property type="match status" value="2"/>
</dbReference>
<evidence type="ECO:0000256" key="6">
    <source>
        <dbReference type="ARBA" id="ARBA00022475"/>
    </source>
</evidence>
<comment type="caution">
    <text evidence="25">The sequence shown here is derived from an EMBL/GenBank/DDBJ whole genome shotgun (WGS) entry which is preliminary data.</text>
</comment>
<dbReference type="SMART" id="SM00327">
    <property type="entry name" value="VWA"/>
    <property type="match status" value="1"/>
</dbReference>
<dbReference type="FunFam" id="2.60.40.60:FF:000039">
    <property type="entry name" value="FAT atypical cadherin 3"/>
    <property type="match status" value="2"/>
</dbReference>
<dbReference type="FunFam" id="3.40.50.410:FF:000004">
    <property type="entry name" value="collagen alpha-6(VI) chain"/>
    <property type="match status" value="1"/>
</dbReference>
<evidence type="ECO:0000256" key="13">
    <source>
        <dbReference type="ARBA" id="ARBA00022737"/>
    </source>
</evidence>
<dbReference type="SUPFAM" id="SSF48726">
    <property type="entry name" value="Immunoglobulin"/>
    <property type="match status" value="2"/>
</dbReference>
<dbReference type="InterPro" id="IPR002035">
    <property type="entry name" value="VWF_A"/>
</dbReference>
<dbReference type="InterPro" id="IPR000742">
    <property type="entry name" value="EGF"/>
</dbReference>
<dbReference type="SMART" id="SM00409">
    <property type="entry name" value="IG"/>
    <property type="match status" value="2"/>
</dbReference>
<comment type="subcellular location">
    <molecule>Protein hedgehog N-product</molecule>
    <subcellularLocation>
        <location evidence="24">Cell membrane</location>
        <topology evidence="24">Lipid-anchor</topology>
    </subcellularLocation>
</comment>
<keyword evidence="11" id="KW-0479">Metal-binding</keyword>
<dbReference type="GO" id="GO:0000139">
    <property type="term" value="C:Golgi membrane"/>
    <property type="evidence" value="ECO:0007669"/>
    <property type="project" value="UniProtKB-SubCell"/>
</dbReference>
<gene>
    <name evidence="25" type="ORF">PACLA_8A068700</name>
</gene>
<evidence type="ECO:0000256" key="24">
    <source>
        <dbReference type="RuleBase" id="RU280812"/>
    </source>
</evidence>
<dbReference type="PROSITE" id="PS00022">
    <property type="entry name" value="EGF_1"/>
    <property type="match status" value="1"/>
</dbReference>
<dbReference type="SUPFAM" id="SSF49313">
    <property type="entry name" value="Cadherin-like"/>
    <property type="match status" value="22"/>
</dbReference>
<dbReference type="SUPFAM" id="SSF57196">
    <property type="entry name" value="EGF/Laminin"/>
    <property type="match status" value="1"/>
</dbReference>
<dbReference type="FunFam" id="2.60.40.60:FF:000010">
    <property type="entry name" value="Cadherin EGF LAG seven-pass G-type receptor 3"/>
    <property type="match status" value="1"/>
</dbReference>
<dbReference type="InterPro" id="IPR007110">
    <property type="entry name" value="Ig-like_dom"/>
</dbReference>
<keyword evidence="21" id="KW-0325">Glycoprotein</keyword>
<dbReference type="GO" id="GO:0008233">
    <property type="term" value="F:peptidase activity"/>
    <property type="evidence" value="ECO:0007669"/>
    <property type="project" value="UniProtKB-UniRule"/>
</dbReference>
<dbReference type="GO" id="GO:0007156">
    <property type="term" value="P:homophilic cell adhesion via plasma membrane adhesion molecules"/>
    <property type="evidence" value="ECO:0007669"/>
    <property type="project" value="InterPro"/>
</dbReference>
<evidence type="ECO:0000256" key="9">
    <source>
        <dbReference type="ARBA" id="ARBA00022670"/>
    </source>
</evidence>
<dbReference type="InterPro" id="IPR001881">
    <property type="entry name" value="EGF-like_Ca-bd_dom"/>
</dbReference>
<evidence type="ECO:0000256" key="12">
    <source>
        <dbReference type="ARBA" id="ARBA00022729"/>
    </source>
</evidence>
<keyword evidence="12 24" id="KW-0732">Signal</keyword>
<dbReference type="Proteomes" id="UP001152795">
    <property type="component" value="Unassembled WGS sequence"/>
</dbReference>
<evidence type="ECO:0000256" key="1">
    <source>
        <dbReference type="ARBA" id="ARBA00004167"/>
    </source>
</evidence>
<keyword evidence="24" id="KW-0256">Endoplasmic reticulum</keyword>
<dbReference type="PRINTS" id="PR00453">
    <property type="entry name" value="VWFADOMAIN"/>
</dbReference>
<dbReference type="PROSITE" id="PS01186">
    <property type="entry name" value="EGF_2"/>
    <property type="match status" value="1"/>
</dbReference>
<dbReference type="InterPro" id="IPR013783">
    <property type="entry name" value="Ig-like_fold"/>
</dbReference>
<dbReference type="FunFam" id="2.60.40.60:FF:000092">
    <property type="entry name" value="Protocadherin 8"/>
    <property type="match status" value="1"/>
</dbReference>
<evidence type="ECO:0000256" key="22">
    <source>
        <dbReference type="PROSITE-ProRule" id="PRU00043"/>
    </source>
</evidence>
<evidence type="ECO:0000256" key="15">
    <source>
        <dbReference type="ARBA" id="ARBA00022813"/>
    </source>
</evidence>
<name>A0A6S7GTE5_PARCT</name>
<organism evidence="25 26">
    <name type="scientific">Paramuricea clavata</name>
    <name type="common">Red gorgonian</name>
    <name type="synonym">Violescent sea-whip</name>
    <dbReference type="NCBI Taxonomy" id="317549"/>
    <lineage>
        <taxon>Eukaryota</taxon>
        <taxon>Metazoa</taxon>
        <taxon>Cnidaria</taxon>
        <taxon>Anthozoa</taxon>
        <taxon>Octocorallia</taxon>
        <taxon>Malacalcyonacea</taxon>
        <taxon>Plexauridae</taxon>
        <taxon>Paramuricea</taxon>
    </lineage>
</organism>
<dbReference type="InterPro" id="IPR013098">
    <property type="entry name" value="Ig_I-set"/>
</dbReference>
<dbReference type="InterPro" id="IPR000320">
    <property type="entry name" value="Hedgehog_signalling_dom"/>
</dbReference>
<keyword evidence="19 24" id="KW-0472">Membrane</keyword>
<dbReference type="InterPro" id="IPR003599">
    <property type="entry name" value="Ig_sub"/>
</dbReference>
<dbReference type="GO" id="GO:0005576">
    <property type="term" value="C:extracellular region"/>
    <property type="evidence" value="ECO:0007669"/>
    <property type="project" value="UniProtKB-SubCell"/>
</dbReference>
<dbReference type="InterPro" id="IPR015919">
    <property type="entry name" value="Cadherin-like_sf"/>
</dbReference>
<evidence type="ECO:0000256" key="11">
    <source>
        <dbReference type="ARBA" id="ARBA00022723"/>
    </source>
</evidence>
<dbReference type="Pfam" id="PF00092">
    <property type="entry name" value="VWA"/>
    <property type="match status" value="1"/>
</dbReference>
<comment type="subcellular location">
    <subcellularLocation>
        <location evidence="2">Cell membrane</location>
    </subcellularLocation>
    <subcellularLocation>
        <location evidence="1">Membrane</location>
        <topology evidence="1">Single-pass membrane protein</topology>
    </subcellularLocation>
    <subcellularLocation>
        <location evidence="3">Secreted</location>
    </subcellularLocation>
</comment>
<comment type="caution">
    <text evidence="23">Lacks conserved residue(s) required for the propagation of feature annotation.</text>
</comment>
<dbReference type="SUPFAM" id="SSF53300">
    <property type="entry name" value="vWA-like"/>
    <property type="match status" value="1"/>
</dbReference>
<dbReference type="Pfam" id="PF00008">
    <property type="entry name" value="EGF"/>
    <property type="match status" value="2"/>
</dbReference>
<dbReference type="InterPro" id="IPR009045">
    <property type="entry name" value="Zn_M74/Hedgehog-like"/>
</dbReference>
<dbReference type="InterPro" id="IPR036179">
    <property type="entry name" value="Ig-like_dom_sf"/>
</dbReference>
<accession>A0A6S7GTE5</accession>
<keyword evidence="24" id="KW-0333">Golgi apparatus</keyword>
<dbReference type="InterPro" id="IPR036465">
    <property type="entry name" value="vWFA_dom_sf"/>
</dbReference>
<sequence length="3127" mass="340550">MRYQDWWILAIWYVLLLIAEISSSGPRELSLRDKFPNKDETETCGTIRDVIQRDSGRFRRILIRNTNDQVDYNNEDARRMTSRTKSKLDVLASLVISEWRNNKVRVIQAWTDQVVASDPTSLHYEGRSVRLQTKDKDKKKLGRLAGLAIEAGFDWVEYTDSKYIRASVIPDVCQTSVDLVFVLDNSGSVGAENFKKVKDFVKRVIDFFNIGADGTHVSVVTYDTDTHIEFNLVRYFTKNALRNAVDDIQYHGFLTYTGEALNTVRQNVFTTRAGMRDDDGIPKVLLLLTDGYSNGIKPLQPADQLRDLGVSIFSIGVGPSVSQSELKEIASDPDADYVFTLRSFNQLASFVDRVSSVSCSEGSLINSCKGAETTVESGSFKYFRTTFDVVTKDEVSIEVRDVTGLSHLYASGTSKNPGPLDSASVKNEEDTNPRAVSVTVDDDTKTVYVAVQGQKDTNQFSLSFWDNLFVNSGTFQVDVTEGLDPHDIITLNMVQHSYDLEFMISDGNESLFSVGETNSIPKLATRVKLDYETSPKYSVVVVAQDLDNKCHKSRALVQINVIDQNDNRPTFQKNKYTARISENAQNDAFVIKVVAIDLDSGENGKITYSITATTAPGLFDIDAVSGDVTLQGPLDYETVNLYTLTLTAKDNGSPSLKSTVVLDISVLDVNEQPSISCVGSCIYTVSEAASTGTSIGKLATHDPDTAANCLLQYSFPKPAADKFTVSSNGDIITTASLDRETYPQYVFYITVMDCGSPPLTDSVRVTITVGDVNDNNPVFPGPYVVDMSENESPRSRVVQVKATDADEGANAEIKYAIIGTDASDFSINIDDGTIITSSALDYETETTYTFTVVARDQGSPNKNGQTTVTVNVLDINDNAPSFVGTPYVANVKENAGPGTHVIDVNATDSDSGLGGQLKYSIISGNVRLGFAIHQDTGLITVNNALDQETTPSYTLVVQAKDNGSPSLNSQTTVTITVRDTNDNRPIFQGLPYTASVPEDFGTIQPVLKVSATDDDAGVFGAITYSIDSPPVAKETFTIDNNGNIRVKTSLDYETTKDYTFTIVAKDGGNQATSASVTIYVTDVNDHTPRFDQNPYTESLSENLNSDHLVGTVKASDDDSGQRGSVTYSIIGGNIGGAFTINAKGEVIAVIRLDRETREIYNLTVEARDGGSPAKSSTTKVDITVLDENDNTPSFDNTFYSLRISENNALDADVGQFGPATDNDKGLNGEIVYTILSGDPNGDFEYDGTTGMLKAKKVLDRENTSVYSLGFEARDRGTPSRSSTVVVQVMVDDKNDNSPIFTNNPYNCEIEENSATNSRVCFVLALDKDAGGNGAVTYALVTPSTTFSVDQDDGEIKALVTLDRESTPSHTFDIIATDKGSPSKSSTVTVNVKVLDKNDNEPLFDQPSYSFAVGEDANVNDVVGRVRAEDKDEGLSGEVVYSITAGNTGTAFSINATGFIAVKSSLDRESIPSYRLTVRAADRGTPSQFSSRDVIITVTDVNDNDPIFTADQYNGTIAEDASVRSPVVQVKATDADEGVNSQIKYSITGGQNREHFSIDEDSGFISTATKLDYESTKSYLLTVTASDGGNPKRTDTAQVSIAVENTNDNAPIFEPGSPIAHVSEAVAIGTNVVKFNATDQDGNLLTFLITSGNTGNTFSIDKNTGVLTTNASLDRETIPRYNLTVTVTDQGQSSSRDLIVIVTDVNDNEPRFDPASYSVNVTENSNAGAVVTVTATDNDEGDNAKITYSIDSTSKGKFTIDATTGEISTKAPLDYEESPLYVITVTAKDSGTPALSSTAMVVVTVKDLNDNNPHFPSDYSTSLRENTAEGTVIRVEAKDLDSGVNGEIEYMITGGNVGRFFRIRKFDGIIEVANPPDREQNPSFTLTVTASNKVPADSSAPSTKSTATVAITILDVNDNAPIITNTETSVEIQENSLKDTPVVDVNATDRDIGVNSELEYEIVDGNIDDAFAIDTATGLITVQGGIDRETHESYTLNVRVSDKGNPSLFSEKEFLVNVTDLDDNIPKFTATSYEGSVSEAANVSTFVVQVLASDKDTGANGKLKFSIVSGDDQKHFKIDQDTGDIRTNALLDFETIPTYTLVVRVEDKTHNVQTNVVIRLININDNSPIFNPAQYQESIAENRAQGDAFLTITATDRDAFGGLTYTIVSGNTDSRFTLEPGSGKLRVAGELDRETTDFYNLTVRVTDGGAPARSDTAFVEIQITDINDNPPRFNTSREQVSVRENSGVGTPVLRVFAEDRDIGLNGEVKYDITDGNDDGLFMLGETSGILTVNGNIDRETVTSFRLEIVAQDKGTTPLKSSPLVVDIEVLDANDNSPLFTKDSYTRGISETSSIESFVEEVQALDADIGVNGQVVYSLLNGTEYFKIENETGVISTIVTLNREAVPFYTVIVLAKDLGTPSRNSTTSLRVTVLDANDNPPVFDLATLWANVTEEQPKGLFVIRVVANDADEGMNAEIEYRLQSNGKQFLKINSTTGVVTTLELFDFEVQRNHTFKVTASDKGNPSLSTTASLHINVVDTDDNCPVFNPKEYNVTIQENRPLDLTIVTVHATDVDTVGEQSLEYGIREGNDDNTFRIERYTGEIKSRNFVDRETASEVNLVVRAGNELCGVNLTGDTDELIEKRLSKSIARVNLFVTDLNDNPPKFLQDSYTHQLLDIYANTVLWLNATDPDVGVNAEFDFGLHGVTRVGVKRTLTVTATDKGVPQQTSNTTVEVIGENCEAMTFSVSPRGNVSMKTLCRFDRTSITGSDLVGEKITLDCRAIGNTIPEYRWTKSGVHVTDWQNTGVFEIRSLRKDNAGVYSCIASSEAGNIVSRSITIYANEPAKIAVPPKEIHAQIGRAATLSCRATGDEPITYSWYKDDEKLLSNAEIDYNKPDIVFKEILNTDTGGYSCEVKNAFGSQKSKPAVLHVYAEISVMNKLLIKNKVQTLKNTLLRTVLYRQQEFKQPKEMCNITACSSDPCRNQGKCIVRGAGFVCQCPRGWGGLFCEQDSNECETCTGSVCITSKETCQNNGTCVNRQGSFSCACPPNSKITGKLCQFTEKVCTDKCQKNETCYPKENQLGYECIANPLTVSMEYPLDTSQRPFQDWMKYDIAQNVENAIVTSGLNE</sequence>
<dbReference type="GO" id="GO:0007267">
    <property type="term" value="P:cell-cell signaling"/>
    <property type="evidence" value="ECO:0007669"/>
    <property type="project" value="InterPro"/>
</dbReference>
<evidence type="ECO:0000256" key="21">
    <source>
        <dbReference type="ARBA" id="ARBA00023180"/>
    </source>
</evidence>
<dbReference type="PRINTS" id="PR00632">
    <property type="entry name" value="SONICHHOG"/>
</dbReference>
<dbReference type="FunFam" id="2.60.40.60:FF:000020">
    <property type="entry name" value="Dachsous cadherin-related 1b"/>
    <property type="match status" value="9"/>
</dbReference>
<dbReference type="Gene3D" id="2.10.25.10">
    <property type="entry name" value="Laminin"/>
    <property type="match status" value="2"/>
</dbReference>
<dbReference type="SMART" id="SM00408">
    <property type="entry name" value="IGc2"/>
    <property type="match status" value="2"/>
</dbReference>
<comment type="subcellular location">
    <molecule>Sonic hedgehog protein</molecule>
    <subcellularLocation>
        <location evidence="24">Endoplasmic reticulum membrane</location>
    </subcellularLocation>
    <subcellularLocation>
        <location evidence="24">Golgi apparatus membrane</location>
    </subcellularLocation>
</comment>
<evidence type="ECO:0000313" key="25">
    <source>
        <dbReference type="EMBL" id="CAB3993096.1"/>
    </source>
</evidence>
<dbReference type="PANTHER" id="PTHR24026:SF126">
    <property type="entry name" value="PROTOCADHERIN FAT 4"/>
    <property type="match status" value="1"/>
</dbReference>
<dbReference type="SMART" id="SM00112">
    <property type="entry name" value="CA"/>
    <property type="match status" value="21"/>
</dbReference>
<keyword evidence="20 23" id="KW-1015">Disulfide bond</keyword>
<keyword evidence="6 24" id="KW-1003">Cell membrane</keyword>